<comment type="caution">
    <text evidence="1">The sequence shown here is derived from an EMBL/GenBank/DDBJ whole genome shotgun (WGS) entry which is preliminary data.</text>
</comment>
<organism evidence="1 2">
    <name type="scientific">Actinomadura adrarensis</name>
    <dbReference type="NCBI Taxonomy" id="1819600"/>
    <lineage>
        <taxon>Bacteria</taxon>
        <taxon>Bacillati</taxon>
        <taxon>Actinomycetota</taxon>
        <taxon>Actinomycetes</taxon>
        <taxon>Streptosporangiales</taxon>
        <taxon>Thermomonosporaceae</taxon>
        <taxon>Actinomadura</taxon>
    </lineage>
</organism>
<evidence type="ECO:0000313" key="1">
    <source>
        <dbReference type="EMBL" id="MFD0856122.1"/>
    </source>
</evidence>
<feature type="non-terminal residue" evidence="1">
    <location>
        <position position="1"/>
    </location>
</feature>
<keyword evidence="2" id="KW-1185">Reference proteome</keyword>
<name>A0ABW3CQA5_9ACTN</name>
<protein>
    <submittedName>
        <fullName evidence="1">RNA polymerase subunit sigma-70</fullName>
    </submittedName>
</protein>
<dbReference type="EMBL" id="JBHTIR010003969">
    <property type="protein sequence ID" value="MFD0856122.1"/>
    <property type="molecule type" value="Genomic_DNA"/>
</dbReference>
<dbReference type="Proteomes" id="UP001597083">
    <property type="component" value="Unassembled WGS sequence"/>
</dbReference>
<evidence type="ECO:0000313" key="2">
    <source>
        <dbReference type="Proteomes" id="UP001597083"/>
    </source>
</evidence>
<accession>A0ABW3CQA5</accession>
<proteinExistence type="predicted"/>
<reference evidence="2" key="1">
    <citation type="journal article" date="2019" name="Int. J. Syst. Evol. Microbiol.">
        <title>The Global Catalogue of Microorganisms (GCM) 10K type strain sequencing project: providing services to taxonomists for standard genome sequencing and annotation.</title>
        <authorList>
            <consortium name="The Broad Institute Genomics Platform"/>
            <consortium name="The Broad Institute Genome Sequencing Center for Infectious Disease"/>
            <person name="Wu L."/>
            <person name="Ma J."/>
        </authorList>
    </citation>
    <scope>NUCLEOTIDE SEQUENCE [LARGE SCALE GENOMIC DNA]</scope>
    <source>
        <strain evidence="2">JCM 31696</strain>
    </source>
</reference>
<gene>
    <name evidence="1" type="ORF">ACFQ07_28040</name>
</gene>
<sequence length="83" mass="8544">HPQGVLTTVGAAEVAGPVLRGIRSMTSALAVLVNGEPGFVAWGAKGKVLGLVACTVVDGRIVELLSVNDRKLLDAMNLPARPE</sequence>